<gene>
    <name evidence="7" type="ordered locus">BTH_II0728</name>
</gene>
<keyword evidence="5" id="KW-0732">Signal</keyword>
<dbReference type="CDD" id="cd02968">
    <property type="entry name" value="SCO"/>
    <property type="match status" value="1"/>
</dbReference>
<evidence type="ECO:0000256" key="3">
    <source>
        <dbReference type="PIRSR" id="PIRSR603782-1"/>
    </source>
</evidence>
<protein>
    <recommendedName>
        <fullName evidence="6">Thioredoxin domain-containing protein</fullName>
    </recommendedName>
</protein>
<evidence type="ECO:0000313" key="7">
    <source>
        <dbReference type="EMBL" id="ABC34767.1"/>
    </source>
</evidence>
<evidence type="ECO:0000256" key="5">
    <source>
        <dbReference type="SAM" id="SignalP"/>
    </source>
</evidence>
<dbReference type="GO" id="GO:0046872">
    <property type="term" value="F:metal ion binding"/>
    <property type="evidence" value="ECO:0007669"/>
    <property type="project" value="UniProtKB-KW"/>
</dbReference>
<feature type="domain" description="Thioredoxin" evidence="6">
    <location>
        <begin position="45"/>
        <end position="200"/>
    </location>
</feature>
<sequence length="200" mass="21351">MFAGKAGMRRRALLAAALGAALPALATSARAQPPAGQSGYHGGLITPPVPVPDMPLHTADGRATRLRTLLAGRATALQLFYTGCSSTCPIQGVVFRRVQTLLGPHPKPDIQLLSLSISPLEDTPQRMRAWLARFGARPGWIAAAPELKDVDALQAFFGGGRTGLDNHSTQVQMIDRRGELVWRTYELPSPETLAALLGRA</sequence>
<dbReference type="InterPro" id="IPR036249">
    <property type="entry name" value="Thioredoxin-like_sf"/>
</dbReference>
<feature type="binding site" evidence="3">
    <location>
        <position position="88"/>
    </location>
    <ligand>
        <name>Cu cation</name>
        <dbReference type="ChEBI" id="CHEBI:23378"/>
    </ligand>
</feature>
<feature type="chain" id="PRO_5007701384" description="Thioredoxin domain-containing protein" evidence="5">
    <location>
        <begin position="32"/>
        <end position="200"/>
    </location>
</feature>
<feature type="binding site" evidence="3">
    <location>
        <position position="84"/>
    </location>
    <ligand>
        <name>Cu cation</name>
        <dbReference type="ChEBI" id="CHEBI:23378"/>
    </ligand>
</feature>
<reference evidence="7 8" key="1">
    <citation type="journal article" date="2005" name="BMC Genomics">
        <title>Bacterial genome adaptation to niches: divergence of the potential virulence genes in three Burkholderia species of different survival strategies.</title>
        <authorList>
            <person name="Kim H.S."/>
            <person name="Schell M.A."/>
            <person name="Yu Y."/>
            <person name="Ulrich R.L."/>
            <person name="Sarria S.H."/>
            <person name="Nierman W.C."/>
            <person name="DeShazer D."/>
        </authorList>
    </citation>
    <scope>NUCLEOTIDE SEQUENCE [LARGE SCALE GENOMIC DNA]</scope>
    <source>
        <strain evidence="8">ATCC 700388 / DSM 13276 / CCUG 48851 / CIP 106301 / E264</strain>
    </source>
</reference>
<keyword evidence="4" id="KW-1015">Disulfide bond</keyword>
<dbReference type="Pfam" id="PF02630">
    <property type="entry name" value="SCO1-SenC"/>
    <property type="match status" value="1"/>
</dbReference>
<comment type="similarity">
    <text evidence="1">Belongs to the SCO1/2 family.</text>
</comment>
<evidence type="ECO:0000256" key="2">
    <source>
        <dbReference type="ARBA" id="ARBA00023008"/>
    </source>
</evidence>
<evidence type="ECO:0000256" key="1">
    <source>
        <dbReference type="ARBA" id="ARBA00010996"/>
    </source>
</evidence>
<accession>Q2T7C4</accession>
<evidence type="ECO:0000256" key="4">
    <source>
        <dbReference type="PIRSR" id="PIRSR603782-2"/>
    </source>
</evidence>
<feature type="signal peptide" evidence="5">
    <location>
        <begin position="1"/>
        <end position="31"/>
    </location>
</feature>
<dbReference type="SUPFAM" id="SSF52833">
    <property type="entry name" value="Thioredoxin-like"/>
    <property type="match status" value="1"/>
</dbReference>
<keyword evidence="3" id="KW-0479">Metal-binding</keyword>
<keyword evidence="2 3" id="KW-0186">Copper</keyword>
<evidence type="ECO:0000259" key="6">
    <source>
        <dbReference type="PROSITE" id="PS51352"/>
    </source>
</evidence>
<dbReference type="Proteomes" id="UP000001930">
    <property type="component" value="Chromosome II"/>
</dbReference>
<evidence type="ECO:0000313" key="8">
    <source>
        <dbReference type="Proteomes" id="UP000001930"/>
    </source>
</evidence>
<proteinExistence type="inferred from homology"/>
<dbReference type="GeneID" id="45118211"/>
<dbReference type="InterPro" id="IPR003782">
    <property type="entry name" value="SCO1/SenC"/>
</dbReference>
<dbReference type="AlphaFoldDB" id="Q2T7C4"/>
<dbReference type="EMBL" id="CP000085">
    <property type="protein sequence ID" value="ABC34767.1"/>
    <property type="molecule type" value="Genomic_DNA"/>
</dbReference>
<dbReference type="PROSITE" id="PS51352">
    <property type="entry name" value="THIOREDOXIN_2"/>
    <property type="match status" value="1"/>
</dbReference>
<dbReference type="HOGENOM" id="CLU_050131_4_3_4"/>
<dbReference type="Gene3D" id="3.40.30.10">
    <property type="entry name" value="Glutaredoxin"/>
    <property type="match status" value="1"/>
</dbReference>
<organism evidence="7 8">
    <name type="scientific">Burkholderia thailandensis (strain ATCC 700388 / DSM 13276 / CCUG 48851 / CIP 106301 / E264)</name>
    <dbReference type="NCBI Taxonomy" id="271848"/>
    <lineage>
        <taxon>Bacteria</taxon>
        <taxon>Pseudomonadati</taxon>
        <taxon>Pseudomonadota</taxon>
        <taxon>Betaproteobacteria</taxon>
        <taxon>Burkholderiales</taxon>
        <taxon>Burkholderiaceae</taxon>
        <taxon>Burkholderia</taxon>
        <taxon>pseudomallei group</taxon>
    </lineage>
</organism>
<dbReference type="RefSeq" id="WP_009907352.1">
    <property type="nucleotide sequence ID" value="NC_007650.1"/>
</dbReference>
<keyword evidence="8" id="KW-1185">Reference proteome</keyword>
<dbReference type="InterPro" id="IPR013766">
    <property type="entry name" value="Thioredoxin_domain"/>
</dbReference>
<dbReference type="KEGG" id="bte:BTH_II0728"/>
<feature type="disulfide bond" description="Redox-active" evidence="4">
    <location>
        <begin position="84"/>
        <end position="88"/>
    </location>
</feature>
<name>Q2T7C4_BURTA</name>